<feature type="region of interest" description="Disordered" evidence="1">
    <location>
        <begin position="578"/>
        <end position="685"/>
    </location>
</feature>
<dbReference type="AlphaFoldDB" id="A0AAN6YWN5"/>
<evidence type="ECO:0000256" key="1">
    <source>
        <dbReference type="SAM" id="MobiDB-lite"/>
    </source>
</evidence>
<evidence type="ECO:0000313" key="3">
    <source>
        <dbReference type="Proteomes" id="UP001302812"/>
    </source>
</evidence>
<gene>
    <name evidence="2" type="ORF">N656DRAFT_787329</name>
</gene>
<feature type="compositionally biased region" description="Acidic residues" evidence="1">
    <location>
        <begin position="649"/>
        <end position="662"/>
    </location>
</feature>
<feature type="compositionally biased region" description="Polar residues" evidence="1">
    <location>
        <begin position="32"/>
        <end position="50"/>
    </location>
</feature>
<comment type="caution">
    <text evidence="2">The sequence shown here is derived from an EMBL/GenBank/DDBJ whole genome shotgun (WGS) entry which is preliminary data.</text>
</comment>
<feature type="region of interest" description="Disordered" evidence="1">
    <location>
        <begin position="717"/>
        <end position="739"/>
    </location>
</feature>
<organism evidence="2 3">
    <name type="scientific">Canariomyces notabilis</name>
    <dbReference type="NCBI Taxonomy" id="2074819"/>
    <lineage>
        <taxon>Eukaryota</taxon>
        <taxon>Fungi</taxon>
        <taxon>Dikarya</taxon>
        <taxon>Ascomycota</taxon>
        <taxon>Pezizomycotina</taxon>
        <taxon>Sordariomycetes</taxon>
        <taxon>Sordariomycetidae</taxon>
        <taxon>Sordariales</taxon>
        <taxon>Chaetomiaceae</taxon>
        <taxon>Canariomyces</taxon>
    </lineage>
</organism>
<dbReference type="PANTHER" id="PTHR34755:SF4">
    <property type="entry name" value="F-BOX DOMAIN-CONTAINING PROTEIN"/>
    <property type="match status" value="1"/>
</dbReference>
<sequence>MGPVLTGVAVSRANPRNLRPRQAPGARIVSEGATSRSSAPRTGNRVTRSSALVARANPSSSSDNPPMLLESPSSSSRHSQLHKRSKHSLSPGTTRSSRRAKRARPVSGFYGEDSDSQSSDAEQTRATKRQRGNLTAEDNPGIDNLVIPDWPSLPYLALVQIFQYAAEDLEDAARALWLSAASRVCRAFAEPALTVLYREPPLPSRSAAHNLASLLTKDPSATLFNYRPKVEALYIDVEEIASKTYKGQPLDLKTLVGNLPRLKVLQFFHRKDAPPYRMLDDSLRWHYPAGLFEALNGTQAPPVMGSGPHRPKLFAWQWNRRLMGPNLDLSGIRALHQAPSFASLKKLSFVNYQVPSLNARRNVDDAELLARDRAMIQSLADAINALPALESLSVESSTAINDQLLPLLPKGLKTLELVNCWEVNGDDFASYLLSNAYKLEHLILRHNQSLNLSFVTVLGEACPNLRSFWMDFKTYNHHEFYHDSEPNYDDLLTDDQVPNWPENLERLELRNMRKWTEAAAETLFQSLVDSAPKLLKLRQLVLKAMLDIPYRKRSAIRDKWEAELKRVFLRKSEDPRPVFSMRQQPASARLMQTGKNDETVESPSRKKAPTSPTRRSSRIAMQLSGPSSRASSVGRDLRHSAGRPSYAEPDTDDDDEEEEEVDSFQSGKGREPTSPITSTVEATPFRHGMCEKVEIQLDNQKPAETTWGMEDFMDNEADDLSDEDWNGDDEEFGDFGYAW</sequence>
<name>A0AAN6YWN5_9PEZI</name>
<keyword evidence="3" id="KW-1185">Reference proteome</keyword>
<dbReference type="InterPro" id="IPR032675">
    <property type="entry name" value="LRR_dom_sf"/>
</dbReference>
<accession>A0AAN6YWN5</accession>
<reference evidence="2" key="2">
    <citation type="submission" date="2023-05" db="EMBL/GenBank/DDBJ databases">
        <authorList>
            <consortium name="Lawrence Berkeley National Laboratory"/>
            <person name="Steindorff A."/>
            <person name="Hensen N."/>
            <person name="Bonometti L."/>
            <person name="Westerberg I."/>
            <person name="Brannstrom I.O."/>
            <person name="Guillou S."/>
            <person name="Cros-Aarteil S."/>
            <person name="Calhoun S."/>
            <person name="Haridas S."/>
            <person name="Kuo A."/>
            <person name="Mondo S."/>
            <person name="Pangilinan J."/>
            <person name="Riley R."/>
            <person name="Labutti K."/>
            <person name="Andreopoulos B."/>
            <person name="Lipzen A."/>
            <person name="Chen C."/>
            <person name="Yanf M."/>
            <person name="Daum C."/>
            <person name="Ng V."/>
            <person name="Clum A."/>
            <person name="Ohm R."/>
            <person name="Martin F."/>
            <person name="Silar P."/>
            <person name="Natvig D."/>
            <person name="Lalanne C."/>
            <person name="Gautier V."/>
            <person name="Ament-Velasquez S.L."/>
            <person name="Kruys A."/>
            <person name="Hutchinson M.I."/>
            <person name="Powell A.J."/>
            <person name="Barry K."/>
            <person name="Miller A.N."/>
            <person name="Grigoriev I.V."/>
            <person name="Debuchy R."/>
            <person name="Gladieux P."/>
            <person name="Thoren M.H."/>
            <person name="Johannesson H."/>
        </authorList>
    </citation>
    <scope>NUCLEOTIDE SEQUENCE</scope>
    <source>
        <strain evidence="2">CBS 508.74</strain>
    </source>
</reference>
<dbReference type="PANTHER" id="PTHR34755">
    <property type="entry name" value="SERINE/ARGININE REPETITIVE MATRIX PROTEIN 3-RELATED"/>
    <property type="match status" value="1"/>
</dbReference>
<reference evidence="2" key="1">
    <citation type="journal article" date="2023" name="Mol. Phylogenet. Evol.">
        <title>Genome-scale phylogeny and comparative genomics of the fungal order Sordariales.</title>
        <authorList>
            <person name="Hensen N."/>
            <person name="Bonometti L."/>
            <person name="Westerberg I."/>
            <person name="Brannstrom I.O."/>
            <person name="Guillou S."/>
            <person name="Cros-Aarteil S."/>
            <person name="Calhoun S."/>
            <person name="Haridas S."/>
            <person name="Kuo A."/>
            <person name="Mondo S."/>
            <person name="Pangilinan J."/>
            <person name="Riley R."/>
            <person name="LaButti K."/>
            <person name="Andreopoulos B."/>
            <person name="Lipzen A."/>
            <person name="Chen C."/>
            <person name="Yan M."/>
            <person name="Daum C."/>
            <person name="Ng V."/>
            <person name="Clum A."/>
            <person name="Steindorff A."/>
            <person name="Ohm R.A."/>
            <person name="Martin F."/>
            <person name="Silar P."/>
            <person name="Natvig D.O."/>
            <person name="Lalanne C."/>
            <person name="Gautier V."/>
            <person name="Ament-Velasquez S.L."/>
            <person name="Kruys A."/>
            <person name="Hutchinson M.I."/>
            <person name="Powell A.J."/>
            <person name="Barry K."/>
            <person name="Miller A.N."/>
            <person name="Grigoriev I.V."/>
            <person name="Debuchy R."/>
            <person name="Gladieux P."/>
            <person name="Hiltunen Thoren M."/>
            <person name="Johannesson H."/>
        </authorList>
    </citation>
    <scope>NUCLEOTIDE SEQUENCE</scope>
    <source>
        <strain evidence="2">CBS 508.74</strain>
    </source>
</reference>
<protein>
    <submittedName>
        <fullName evidence="2">Uncharacterized protein</fullName>
    </submittedName>
</protein>
<evidence type="ECO:0000313" key="2">
    <source>
        <dbReference type="EMBL" id="KAK4115659.1"/>
    </source>
</evidence>
<dbReference type="EMBL" id="MU853334">
    <property type="protein sequence ID" value="KAK4115659.1"/>
    <property type="molecule type" value="Genomic_DNA"/>
</dbReference>
<dbReference type="Proteomes" id="UP001302812">
    <property type="component" value="Unassembled WGS sequence"/>
</dbReference>
<proteinExistence type="predicted"/>
<dbReference type="GeneID" id="89940720"/>
<dbReference type="SUPFAM" id="SSF52047">
    <property type="entry name" value="RNI-like"/>
    <property type="match status" value="1"/>
</dbReference>
<dbReference type="Gene3D" id="3.80.10.10">
    <property type="entry name" value="Ribonuclease Inhibitor"/>
    <property type="match status" value="1"/>
</dbReference>
<feature type="compositionally biased region" description="Acidic residues" evidence="1">
    <location>
        <begin position="717"/>
        <end position="733"/>
    </location>
</feature>
<feature type="region of interest" description="Disordered" evidence="1">
    <location>
        <begin position="1"/>
        <end position="141"/>
    </location>
</feature>
<dbReference type="RefSeq" id="XP_064673229.1">
    <property type="nucleotide sequence ID" value="XM_064816595.1"/>
</dbReference>
<dbReference type="InterPro" id="IPR052109">
    <property type="entry name" value="SRRM_Domain-Containing"/>
</dbReference>